<accession>A0ACC0W8U8</accession>
<evidence type="ECO:0000313" key="1">
    <source>
        <dbReference type="EMBL" id="KAI9915250.1"/>
    </source>
</evidence>
<gene>
    <name evidence="1" type="ORF">PsorP6_007322</name>
</gene>
<proteinExistence type="predicted"/>
<dbReference type="EMBL" id="CM047582">
    <property type="protein sequence ID" value="KAI9915250.1"/>
    <property type="molecule type" value="Genomic_DNA"/>
</dbReference>
<dbReference type="Proteomes" id="UP001163321">
    <property type="component" value="Chromosome 3"/>
</dbReference>
<evidence type="ECO:0000313" key="2">
    <source>
        <dbReference type="Proteomes" id="UP001163321"/>
    </source>
</evidence>
<organism evidence="1 2">
    <name type="scientific">Peronosclerospora sorghi</name>
    <dbReference type="NCBI Taxonomy" id="230839"/>
    <lineage>
        <taxon>Eukaryota</taxon>
        <taxon>Sar</taxon>
        <taxon>Stramenopiles</taxon>
        <taxon>Oomycota</taxon>
        <taxon>Peronosporomycetes</taxon>
        <taxon>Peronosporales</taxon>
        <taxon>Peronosporaceae</taxon>
        <taxon>Peronosclerospora</taxon>
    </lineage>
</organism>
<reference evidence="1 2" key="1">
    <citation type="journal article" date="2022" name="bioRxiv">
        <title>The genome of the oomycete Peronosclerospora sorghi, a cosmopolitan pathogen of maize and sorghum, is inflated with dispersed pseudogenes.</title>
        <authorList>
            <person name="Fletcher K."/>
            <person name="Martin F."/>
            <person name="Isakeit T."/>
            <person name="Cavanaugh K."/>
            <person name="Magill C."/>
            <person name="Michelmore R."/>
        </authorList>
    </citation>
    <scope>NUCLEOTIDE SEQUENCE [LARGE SCALE GENOMIC DNA]</scope>
    <source>
        <strain evidence="1">P6</strain>
    </source>
</reference>
<name>A0ACC0W8U8_9STRA</name>
<keyword evidence="2" id="KW-1185">Reference proteome</keyword>
<sequence length="167" mass="18416">MQPLCLVLVLVLHVSTAPSSQGAVDDSIVDAGVPKDAATVVHTRRNIADDHVRVLYCTACGYQQNFHQLKAYVEETFPHLIDRVDGSNYDVEPYKMMLAQFLGYAQLTTILLTVFGEYILPALGIDMTLLRWMQTNRIATIFVVLLMGAAASKLTASGAFEIYFNGT</sequence>
<comment type="caution">
    <text evidence="1">The sequence shown here is derived from an EMBL/GenBank/DDBJ whole genome shotgun (WGS) entry which is preliminary data.</text>
</comment>
<protein>
    <submittedName>
        <fullName evidence="1">Uncharacterized protein</fullName>
    </submittedName>
</protein>